<evidence type="ECO:0000256" key="7">
    <source>
        <dbReference type="ARBA" id="ARBA00022457"/>
    </source>
</evidence>
<dbReference type="SMART" id="SM00248">
    <property type="entry name" value="ANK"/>
    <property type="match status" value="11"/>
</dbReference>
<evidence type="ECO:0000256" key="24">
    <source>
        <dbReference type="ARBA" id="ARBA00054552"/>
    </source>
</evidence>
<sequence>MDSTKKVGNTSDDDGFLLRMGLNDNKAGMQGLDKEKINKIIMEATKGSRFYENELKKDQQVNQRIEKMMQLKDKMTSQQLLKAQLQADKLALELEESRDLSCTIVHIDMDAFYAAVEMRDNPELKEKPIAVGSMSMLSTSNYHARRFGVRAAMPGFIAKRLCPHLTIVPLNFKKYEEVSKEVREILAEYDPSFMPIGLDEAYLNITEYLEERQNWPEDKRSYFIKRENTAKNGKQDITAPDELKLNEDAHSSSPILFEDNTSITEEQPVATSHLYTEEQRDQFTQLLNSVVFGTSAEEVVKEIRFRIEQKTGLTASAGIAPNMTLAKMCSDQNKPNGQFRISPDRQSVMDFIKDLPIRKVPGIGKVTEKMLKALGILTCTELYQQRALLSLLFSETSWHNFLDVSLGLGSTDLEKYGERKSMSTERTFSEINTAEEQYSLCQELCRDLAQDLQKEGLKGKTVTLKLKNVNFEVKTRASTVLSAVSTEEEIFAVAKDMLRTEIDGVAPHPLRLRLMGIRVSGFLNEEEKKYQQRSIINFLKPGKPANASLLQPGKSSHEHFTKASETSHRESFFDKKRAARQQSNQELLINKPANKQNSHDIKSSVNPMEETNNAIGSENLNECHSLTCPVCFEEQRESDLEALNRHIDKCLNGTLLKDNAEISTSKNSWENAYHFSPDSKKKIFEMCQKNKMNKAVDTAQSTKVADNSTSSSTEAFHKVVANTSKEREHSLLSETASNMCLEQNFSSKIISLENAEHFEKSECTQETQPSYSSGAIRDNVLVCPICNVEQKTTDLSLFNRHVDVCLNKGIIQELTEQIVCPVKSQIMENSKSVVLPHEREFQHAAKMNNLETMEKLLRKNVNINAVNTLQRTALHFAVAGNHISTVDFLLHHKARVDVADKHGLMAIHLAAWSGNLDIMRMLVKAGADQKATDQEGMNVLHFAALNNNVDIVDYLLQELQLKDLNKPDEKGKRAFLLAAEKGHVEMIYSLISLKLFTSEKDKEGNTAMHLAAKNGHCEVLEVLLNQWEEINELNQNGETPFYLAVEGGHEKCAELLLEAGSDINISNKHNNNALHIATQNGHTSLVTFLISKNIDLVPKPEQNSPLHLAVLNNHLPVVISLLDANHDINALNQKQQTALHLAADLGNVELVELLLKEGCDLKIADKQGKTVLAVASRSNHALIVDMIIKAERHYTLKQEHLENHVDAPDFSLSFKQDHSAQTKQIRSCLWNLAYNQLKPHEWKKLALFWKFTEEQIKAIEEQWTGKKSYKEHGHRMLLIWLHGILLAHQNPVKYIYEDLVHVGFQQVADKIRAEMSTEMDSRKCAVS</sequence>
<evidence type="ECO:0000256" key="27">
    <source>
        <dbReference type="PROSITE-ProRule" id="PRU01256"/>
    </source>
</evidence>
<dbReference type="FunFam" id="1.10.150.810:FF:000001">
    <property type="entry name" value="DNA polymerase kappa"/>
    <property type="match status" value="1"/>
</dbReference>
<organism evidence="32 33">
    <name type="scientific">Chelydra serpentina</name>
    <name type="common">Snapping turtle</name>
    <name type="synonym">Testudo serpentina</name>
    <dbReference type="NCBI Taxonomy" id="8475"/>
    <lineage>
        <taxon>Eukaryota</taxon>
        <taxon>Metazoa</taxon>
        <taxon>Chordata</taxon>
        <taxon>Craniata</taxon>
        <taxon>Vertebrata</taxon>
        <taxon>Euteleostomi</taxon>
        <taxon>Archelosauria</taxon>
        <taxon>Testudinata</taxon>
        <taxon>Testudines</taxon>
        <taxon>Cryptodira</taxon>
        <taxon>Durocryptodira</taxon>
        <taxon>Americhelydia</taxon>
        <taxon>Chelydroidea</taxon>
        <taxon>Chelydridae</taxon>
        <taxon>Chelydra</taxon>
    </lineage>
</organism>
<keyword evidence="10" id="KW-0548">Nucleotidyltransferase</keyword>
<dbReference type="GO" id="GO:0006281">
    <property type="term" value="P:DNA repair"/>
    <property type="evidence" value="ECO:0007669"/>
    <property type="project" value="UniProtKB-KW"/>
</dbReference>
<name>A0A8T1SCD3_CHESE</name>
<feature type="repeat" description="ANK" evidence="26">
    <location>
        <begin position="1003"/>
        <end position="1035"/>
    </location>
</feature>
<dbReference type="Gene3D" id="3.40.1170.60">
    <property type="match status" value="1"/>
</dbReference>
<dbReference type="Gene3D" id="3.30.160.60">
    <property type="entry name" value="Classic Zinc Finger"/>
    <property type="match status" value="2"/>
</dbReference>
<evidence type="ECO:0000256" key="18">
    <source>
        <dbReference type="ARBA" id="ARBA00022932"/>
    </source>
</evidence>
<keyword evidence="28" id="KW-0175">Coiled coil</keyword>
<evidence type="ECO:0000256" key="2">
    <source>
        <dbReference type="ARBA" id="ARBA00001946"/>
    </source>
</evidence>
<dbReference type="Pfam" id="PF00817">
    <property type="entry name" value="IMS"/>
    <property type="match status" value="1"/>
</dbReference>
<accession>A0A8T1SCD3</accession>
<evidence type="ECO:0000256" key="6">
    <source>
        <dbReference type="ARBA" id="ARBA00016178"/>
    </source>
</evidence>
<dbReference type="InterPro" id="IPR024728">
    <property type="entry name" value="PolY_HhH_motif"/>
</dbReference>
<dbReference type="InterPro" id="IPR022880">
    <property type="entry name" value="DNApol_IV"/>
</dbReference>
<dbReference type="InterPro" id="IPR006642">
    <property type="entry name" value="Rad18_UBZ4"/>
</dbReference>
<evidence type="ECO:0000256" key="20">
    <source>
        <dbReference type="ARBA" id="ARBA00023204"/>
    </source>
</evidence>
<keyword evidence="15 27" id="KW-0863">Zinc-finger</keyword>
<comment type="caution">
    <text evidence="32">The sequence shown here is derived from an EMBL/GenBank/DDBJ whole genome shotgun (WGS) entry which is preliminary data.</text>
</comment>
<evidence type="ECO:0000313" key="32">
    <source>
        <dbReference type="EMBL" id="KAG6926521.1"/>
    </source>
</evidence>
<dbReference type="GO" id="GO:0007165">
    <property type="term" value="P:signal transduction"/>
    <property type="evidence" value="ECO:0007669"/>
    <property type="project" value="InterPro"/>
</dbReference>
<dbReference type="PANTHER" id="PTHR11076">
    <property type="entry name" value="DNA REPAIR POLYMERASE UMUC / TRANSFERASE FAMILY MEMBER"/>
    <property type="match status" value="1"/>
</dbReference>
<dbReference type="GO" id="GO:0042276">
    <property type="term" value="P:error-prone translesion synthesis"/>
    <property type="evidence" value="ECO:0007669"/>
    <property type="project" value="TreeGrafter"/>
</dbReference>
<feature type="repeat" description="ANK" evidence="26">
    <location>
        <begin position="1134"/>
        <end position="1166"/>
    </location>
</feature>
<dbReference type="PRINTS" id="PR01415">
    <property type="entry name" value="ANKYRIN"/>
</dbReference>
<comment type="function">
    <text evidence="24">DNA polymerase specifically involved in DNA repair. Plays an important role in translesion synthesis, where the normal high-fidelity DNA polymerases cannot proceed and DNA synthesis stalls. Depending on the context, it inserts the correct base, but causes frequent base transitions, transversions and frameshifts. Lacks 3'-5' proofreading exonuclease activity. Forms a Schiff base with 5'-deoxyribose phosphate at abasic sites, but does not have lyase activity.</text>
</comment>
<dbReference type="Gene3D" id="1.10.150.20">
    <property type="entry name" value="5' to 3' exonuclease, C-terminal subdomain"/>
    <property type="match status" value="1"/>
</dbReference>
<dbReference type="FunFam" id="1.10.150.20:FF:000039">
    <property type="entry name" value="Polymerase (DNA directed) kappa"/>
    <property type="match status" value="1"/>
</dbReference>
<dbReference type="GO" id="GO:0003684">
    <property type="term" value="F:damaged DNA binding"/>
    <property type="evidence" value="ECO:0007669"/>
    <property type="project" value="InterPro"/>
</dbReference>
<dbReference type="InterPro" id="IPR000488">
    <property type="entry name" value="Death_dom"/>
</dbReference>
<dbReference type="OrthoDB" id="1747274at2759"/>
<feature type="repeat" description="ANK" evidence="26">
    <location>
        <begin position="869"/>
        <end position="901"/>
    </location>
</feature>
<dbReference type="FunFam" id="1.10.150.810:FF:000002">
    <property type="entry name" value="Polymerase (DNA directed) kappa"/>
    <property type="match status" value="1"/>
</dbReference>
<keyword evidence="13" id="KW-0677">Repeat</keyword>
<dbReference type="GO" id="GO:0005634">
    <property type="term" value="C:nucleus"/>
    <property type="evidence" value="ECO:0007669"/>
    <property type="project" value="UniProtKB-SubCell"/>
</dbReference>
<evidence type="ECO:0000256" key="8">
    <source>
        <dbReference type="ARBA" id="ARBA00022634"/>
    </source>
</evidence>
<dbReference type="PROSITE" id="PS50173">
    <property type="entry name" value="UMUC"/>
    <property type="match status" value="1"/>
</dbReference>
<dbReference type="FunFam" id="3.30.1490.100:FF:000005">
    <property type="entry name" value="DNA polymerase kappa"/>
    <property type="match status" value="1"/>
</dbReference>
<dbReference type="InterPro" id="IPR017961">
    <property type="entry name" value="DNA_pol_Y-fam_little_finger"/>
</dbReference>
<keyword evidence="8" id="KW-0237">DNA synthesis</keyword>
<evidence type="ECO:0000256" key="22">
    <source>
        <dbReference type="ARBA" id="ARBA00023270"/>
    </source>
</evidence>
<dbReference type="FunFam" id="3.30.70.270:FF:000151">
    <property type="entry name" value="Polymerase (DNA directed) kappa"/>
    <property type="match status" value="1"/>
</dbReference>
<proteinExistence type="inferred from homology"/>
<keyword evidence="12" id="KW-0479">Metal-binding</keyword>
<dbReference type="SUPFAM" id="SSF47986">
    <property type="entry name" value="DEATH domain"/>
    <property type="match status" value="1"/>
</dbReference>
<keyword evidence="14 27" id="KW-0227">DNA damage</keyword>
<dbReference type="GO" id="GO:0008270">
    <property type="term" value="F:zinc ion binding"/>
    <property type="evidence" value="ECO:0007669"/>
    <property type="project" value="UniProtKB-KW"/>
</dbReference>
<dbReference type="InterPro" id="IPR036770">
    <property type="entry name" value="Ankyrin_rpt-contain_sf"/>
</dbReference>
<keyword evidence="22" id="KW-0704">Schiff base</keyword>
<dbReference type="Pfam" id="PF11798">
    <property type="entry name" value="IMS_HHH"/>
    <property type="match status" value="1"/>
</dbReference>
<dbReference type="PROSITE" id="PS51908">
    <property type="entry name" value="ZF_UBZ4"/>
    <property type="match status" value="1"/>
</dbReference>
<evidence type="ECO:0000256" key="1">
    <source>
        <dbReference type="ARBA" id="ARBA00001936"/>
    </source>
</evidence>
<evidence type="ECO:0000256" key="11">
    <source>
        <dbReference type="ARBA" id="ARBA00022705"/>
    </source>
</evidence>
<comment type="subcellular location">
    <subcellularLocation>
        <location evidence="3">Nucleus</location>
    </subcellularLocation>
</comment>
<keyword evidence="26" id="KW-0040">ANK repeat</keyword>
<reference evidence="32 33" key="1">
    <citation type="journal article" date="2020" name="G3 (Bethesda)">
        <title>Draft Genome of the Common Snapping Turtle, Chelydra serpentina, a Model for Phenotypic Plasticity in Reptiles.</title>
        <authorList>
            <person name="Das D."/>
            <person name="Singh S.K."/>
            <person name="Bierstedt J."/>
            <person name="Erickson A."/>
            <person name="Galli G.L.J."/>
            <person name="Crossley D.A. 2nd"/>
            <person name="Rhen T."/>
        </authorList>
    </citation>
    <scope>NUCLEOTIDE SEQUENCE [LARGE SCALE GENOMIC DNA]</scope>
    <source>
        <strain evidence="32">KW</strain>
    </source>
</reference>
<dbReference type="Pfam" id="PF12796">
    <property type="entry name" value="Ank_2"/>
    <property type="match status" value="3"/>
</dbReference>
<dbReference type="InterPro" id="IPR043128">
    <property type="entry name" value="Rev_trsase/Diguanyl_cyclase"/>
</dbReference>
<keyword evidence="19" id="KW-0238">DNA-binding</keyword>
<dbReference type="InterPro" id="IPR043502">
    <property type="entry name" value="DNA/RNA_pol_sf"/>
</dbReference>
<evidence type="ECO:0000256" key="28">
    <source>
        <dbReference type="SAM" id="Coils"/>
    </source>
</evidence>
<feature type="repeat" description="ANK" evidence="26">
    <location>
        <begin position="1069"/>
        <end position="1101"/>
    </location>
</feature>
<feature type="domain" description="UmuC" evidence="30">
    <location>
        <begin position="104"/>
        <end position="364"/>
    </location>
</feature>
<keyword evidence="7" id="KW-0515">Mutator protein</keyword>
<dbReference type="GO" id="GO:0003887">
    <property type="term" value="F:DNA-directed DNA polymerase activity"/>
    <property type="evidence" value="ECO:0007669"/>
    <property type="project" value="UniProtKB-KW"/>
</dbReference>
<feature type="repeat" description="ANK" evidence="26">
    <location>
        <begin position="1036"/>
        <end position="1068"/>
    </location>
</feature>
<comment type="cofactor">
    <cofactor evidence="1">
        <name>Mn(2+)</name>
        <dbReference type="ChEBI" id="CHEBI:29035"/>
    </cofactor>
</comment>
<gene>
    <name evidence="32" type="primary">POLK</name>
    <name evidence="32" type="ORF">G0U57_011903</name>
</gene>
<dbReference type="InterPro" id="IPR036775">
    <property type="entry name" value="DNA_pol_Y-fam_lit_finger_sf"/>
</dbReference>
<evidence type="ECO:0000256" key="9">
    <source>
        <dbReference type="ARBA" id="ARBA00022679"/>
    </source>
</evidence>
<comment type="similarity">
    <text evidence="4">Belongs to the DNA polymerase type-Y family.</text>
</comment>
<dbReference type="SMART" id="SM00734">
    <property type="entry name" value="ZnF_Rad18"/>
    <property type="match status" value="2"/>
</dbReference>
<dbReference type="Pfam" id="PF13606">
    <property type="entry name" value="Ank_3"/>
    <property type="match status" value="1"/>
</dbReference>
<keyword evidence="9" id="KW-0808">Transferase</keyword>
<comment type="cofactor">
    <cofactor evidence="2">
        <name>Mg(2+)</name>
        <dbReference type="ChEBI" id="CHEBI:18420"/>
    </cofactor>
</comment>
<feature type="domain" description="Death" evidence="29">
    <location>
        <begin position="1241"/>
        <end position="1315"/>
    </location>
</feature>
<dbReference type="Pfam" id="PF11799">
    <property type="entry name" value="IMS_C"/>
    <property type="match status" value="1"/>
</dbReference>
<evidence type="ECO:0000256" key="16">
    <source>
        <dbReference type="ARBA" id="ARBA00022833"/>
    </source>
</evidence>
<keyword evidence="11" id="KW-0235">DNA replication</keyword>
<evidence type="ECO:0000256" key="10">
    <source>
        <dbReference type="ARBA" id="ARBA00022695"/>
    </source>
</evidence>
<dbReference type="Gene3D" id="1.25.40.20">
    <property type="entry name" value="Ankyrin repeat-containing domain"/>
    <property type="match status" value="3"/>
</dbReference>
<dbReference type="PROSITE" id="PS50297">
    <property type="entry name" value="ANK_REP_REGION"/>
    <property type="match status" value="8"/>
</dbReference>
<evidence type="ECO:0000259" key="31">
    <source>
        <dbReference type="PROSITE" id="PS51908"/>
    </source>
</evidence>
<dbReference type="CDD" id="cd03586">
    <property type="entry name" value="PolY_Pol_IV_kappa"/>
    <property type="match status" value="1"/>
</dbReference>
<evidence type="ECO:0000256" key="26">
    <source>
        <dbReference type="PROSITE-ProRule" id="PRU00023"/>
    </source>
</evidence>
<dbReference type="EMBL" id="JAHGAV010000315">
    <property type="protein sequence ID" value="KAG6926521.1"/>
    <property type="molecule type" value="Genomic_DNA"/>
</dbReference>
<dbReference type="GO" id="GO:0006260">
    <property type="term" value="P:DNA replication"/>
    <property type="evidence" value="ECO:0007669"/>
    <property type="project" value="UniProtKB-KW"/>
</dbReference>
<feature type="coiled-coil region" evidence="28">
    <location>
        <begin position="68"/>
        <end position="100"/>
    </location>
</feature>
<dbReference type="Gene3D" id="3.30.70.270">
    <property type="match status" value="1"/>
</dbReference>
<dbReference type="FunFam" id="3.30.160.60:FF:000807">
    <property type="entry name" value="Polymerase (DNA directed) kappa"/>
    <property type="match status" value="1"/>
</dbReference>
<keyword evidence="18" id="KW-0239">DNA-directed DNA polymerase</keyword>
<evidence type="ECO:0000256" key="14">
    <source>
        <dbReference type="ARBA" id="ARBA00022763"/>
    </source>
</evidence>
<evidence type="ECO:0000256" key="5">
    <source>
        <dbReference type="ARBA" id="ARBA00012417"/>
    </source>
</evidence>
<feature type="repeat" description="ANK" evidence="26">
    <location>
        <begin position="935"/>
        <end position="957"/>
    </location>
</feature>
<evidence type="ECO:0000256" key="23">
    <source>
        <dbReference type="ARBA" id="ARBA00049244"/>
    </source>
</evidence>
<evidence type="ECO:0000313" key="33">
    <source>
        <dbReference type="Proteomes" id="UP000765507"/>
    </source>
</evidence>
<dbReference type="EC" id="2.7.7.7" evidence="5"/>
<evidence type="ECO:0000256" key="21">
    <source>
        <dbReference type="ARBA" id="ARBA00023242"/>
    </source>
</evidence>
<evidence type="ECO:0000256" key="19">
    <source>
        <dbReference type="ARBA" id="ARBA00023125"/>
    </source>
</evidence>
<dbReference type="Gene3D" id="1.10.533.10">
    <property type="entry name" value="Death Domain, Fas"/>
    <property type="match status" value="1"/>
</dbReference>
<dbReference type="InterPro" id="IPR050116">
    <property type="entry name" value="DNA_polymerase-Y"/>
</dbReference>
<evidence type="ECO:0000256" key="17">
    <source>
        <dbReference type="ARBA" id="ARBA00022842"/>
    </source>
</evidence>
<keyword evidence="33" id="KW-1185">Reference proteome</keyword>
<feature type="repeat" description="ANK" evidence="26">
    <location>
        <begin position="902"/>
        <end position="934"/>
    </location>
</feature>
<dbReference type="SUPFAM" id="SSF56672">
    <property type="entry name" value="DNA/RNA polymerases"/>
    <property type="match status" value="1"/>
</dbReference>
<dbReference type="SUPFAM" id="SSF48403">
    <property type="entry name" value="Ankyrin repeat"/>
    <property type="match status" value="1"/>
</dbReference>
<evidence type="ECO:0000256" key="12">
    <source>
        <dbReference type="ARBA" id="ARBA00022723"/>
    </source>
</evidence>
<dbReference type="InterPro" id="IPR002110">
    <property type="entry name" value="Ankyrin_rpt"/>
</dbReference>
<feature type="repeat" description="ANK" evidence="26">
    <location>
        <begin position="1101"/>
        <end position="1133"/>
    </location>
</feature>
<dbReference type="HAMAP" id="MF_01113">
    <property type="entry name" value="DNApol_IV"/>
    <property type="match status" value="1"/>
</dbReference>
<evidence type="ECO:0000256" key="25">
    <source>
        <dbReference type="ARBA" id="ARBA00075994"/>
    </source>
</evidence>
<protein>
    <recommendedName>
        <fullName evidence="6">DNA polymerase kappa</fullName>
        <ecNumber evidence="5">2.7.7.7</ecNumber>
    </recommendedName>
    <alternativeName>
        <fullName evidence="25">DINB protein</fullName>
    </alternativeName>
</protein>
<evidence type="ECO:0000256" key="4">
    <source>
        <dbReference type="ARBA" id="ARBA00010945"/>
    </source>
</evidence>
<dbReference type="PROSITE" id="PS50088">
    <property type="entry name" value="ANK_REPEAT"/>
    <property type="match status" value="8"/>
</dbReference>
<keyword evidence="17" id="KW-0460">Magnesium</keyword>
<evidence type="ECO:0000256" key="13">
    <source>
        <dbReference type="ARBA" id="ARBA00022737"/>
    </source>
</evidence>
<dbReference type="InterPro" id="IPR011029">
    <property type="entry name" value="DEATH-like_dom_sf"/>
</dbReference>
<dbReference type="Gene3D" id="1.10.150.810">
    <property type="match status" value="1"/>
</dbReference>
<dbReference type="Gene3D" id="3.30.1490.100">
    <property type="entry name" value="DNA polymerase, Y-family, little finger domain"/>
    <property type="match status" value="1"/>
</dbReference>
<evidence type="ECO:0000256" key="15">
    <source>
        <dbReference type="ARBA" id="ARBA00022771"/>
    </source>
</evidence>
<dbReference type="PROSITE" id="PS50017">
    <property type="entry name" value="DEATH_DOMAIN"/>
    <property type="match status" value="1"/>
</dbReference>
<keyword evidence="21" id="KW-0539">Nucleus</keyword>
<evidence type="ECO:0000259" key="30">
    <source>
        <dbReference type="PROSITE" id="PS50173"/>
    </source>
</evidence>
<keyword evidence="16" id="KW-0862">Zinc</keyword>
<dbReference type="SUPFAM" id="SSF100879">
    <property type="entry name" value="Lesion bypass DNA polymerase (Y-family), little finger domain"/>
    <property type="match status" value="1"/>
</dbReference>
<comment type="catalytic activity">
    <reaction evidence="23">
        <text>DNA(n) + a 2'-deoxyribonucleoside 5'-triphosphate = DNA(n+1) + diphosphate</text>
        <dbReference type="Rhea" id="RHEA:22508"/>
        <dbReference type="Rhea" id="RHEA-COMP:17339"/>
        <dbReference type="Rhea" id="RHEA-COMP:17340"/>
        <dbReference type="ChEBI" id="CHEBI:33019"/>
        <dbReference type="ChEBI" id="CHEBI:61560"/>
        <dbReference type="ChEBI" id="CHEBI:173112"/>
        <dbReference type="EC" id="2.7.7.7"/>
    </reaction>
</comment>
<dbReference type="FunFam" id="3.40.1170.60:FF:000002">
    <property type="entry name" value="Polymerase (DNA directed) kappa"/>
    <property type="match status" value="1"/>
</dbReference>
<dbReference type="Proteomes" id="UP000765507">
    <property type="component" value="Unassembled WGS sequence"/>
</dbReference>
<dbReference type="PANTHER" id="PTHR11076:SF33">
    <property type="entry name" value="DNA POLYMERASE KAPPA"/>
    <property type="match status" value="1"/>
</dbReference>
<dbReference type="InterPro" id="IPR001126">
    <property type="entry name" value="UmuC"/>
</dbReference>
<evidence type="ECO:0000259" key="29">
    <source>
        <dbReference type="PROSITE" id="PS50017"/>
    </source>
</evidence>
<evidence type="ECO:0000256" key="3">
    <source>
        <dbReference type="ARBA" id="ARBA00004123"/>
    </source>
</evidence>
<keyword evidence="20 27" id="KW-0234">DNA repair</keyword>
<feature type="domain" description="UBZ4-type" evidence="31">
    <location>
        <begin position="780"/>
        <end position="810"/>
    </location>
</feature>